<dbReference type="EMBL" id="JARYMX010000003">
    <property type="protein sequence ID" value="KAJ9557905.1"/>
    <property type="molecule type" value="Genomic_DNA"/>
</dbReference>
<evidence type="ECO:0000313" key="1">
    <source>
        <dbReference type="EMBL" id="KAJ9557905.1"/>
    </source>
</evidence>
<sequence>MVDGVKRLCMVSSLTNSVAGGRSQHIYRIRGQEGVENVESGHLVARGGCWWGCGHLKRPPKEVTRSGDGPCVPKSLCNEINGMMVSTGSESKLESVSIKAFAFQLDVSANEITTKAWEAFAHIDALINNAIISGSFLCTSICSNFNTPLVFSVPLV</sequence>
<evidence type="ECO:0000313" key="2">
    <source>
        <dbReference type="Proteomes" id="UP001172457"/>
    </source>
</evidence>
<keyword evidence="2" id="KW-1185">Reference proteome</keyword>
<organism evidence="1 2">
    <name type="scientific">Centaurea solstitialis</name>
    <name type="common">yellow star-thistle</name>
    <dbReference type="NCBI Taxonomy" id="347529"/>
    <lineage>
        <taxon>Eukaryota</taxon>
        <taxon>Viridiplantae</taxon>
        <taxon>Streptophyta</taxon>
        <taxon>Embryophyta</taxon>
        <taxon>Tracheophyta</taxon>
        <taxon>Spermatophyta</taxon>
        <taxon>Magnoliopsida</taxon>
        <taxon>eudicotyledons</taxon>
        <taxon>Gunneridae</taxon>
        <taxon>Pentapetalae</taxon>
        <taxon>asterids</taxon>
        <taxon>campanulids</taxon>
        <taxon>Asterales</taxon>
        <taxon>Asteraceae</taxon>
        <taxon>Carduoideae</taxon>
        <taxon>Cardueae</taxon>
        <taxon>Centaureinae</taxon>
        <taxon>Centaurea</taxon>
    </lineage>
</organism>
<accession>A0AA38TN88</accession>
<dbReference type="Proteomes" id="UP001172457">
    <property type="component" value="Chromosome 3"/>
</dbReference>
<comment type="caution">
    <text evidence="1">The sequence shown here is derived from an EMBL/GenBank/DDBJ whole genome shotgun (WGS) entry which is preliminary data.</text>
</comment>
<proteinExistence type="predicted"/>
<dbReference type="AlphaFoldDB" id="A0AA38TN88"/>
<protein>
    <submittedName>
        <fullName evidence="1">Uncharacterized protein</fullName>
    </submittedName>
</protein>
<reference evidence="1" key="1">
    <citation type="submission" date="2023-03" db="EMBL/GenBank/DDBJ databases">
        <title>Chromosome-scale reference genome and RAD-based genetic map of yellow starthistle (Centaurea solstitialis) reveal putative structural variation and QTLs associated with invader traits.</title>
        <authorList>
            <person name="Reatini B."/>
            <person name="Cang F.A."/>
            <person name="Jiang Q."/>
            <person name="Mckibben M.T.W."/>
            <person name="Barker M.S."/>
            <person name="Rieseberg L.H."/>
            <person name="Dlugosch K.M."/>
        </authorList>
    </citation>
    <scope>NUCLEOTIDE SEQUENCE</scope>
    <source>
        <strain evidence="1">CAN-66</strain>
        <tissue evidence="1">Leaf</tissue>
    </source>
</reference>
<gene>
    <name evidence="1" type="ORF">OSB04_012519</name>
</gene>
<name>A0AA38TN88_9ASTR</name>